<dbReference type="GO" id="GO:0015074">
    <property type="term" value="P:DNA integration"/>
    <property type="evidence" value="ECO:0007669"/>
    <property type="project" value="InterPro"/>
</dbReference>
<keyword evidence="2" id="KW-0472">Membrane</keyword>
<dbReference type="InterPro" id="IPR043502">
    <property type="entry name" value="DNA/RNA_pol_sf"/>
</dbReference>
<dbReference type="InterPro" id="IPR050951">
    <property type="entry name" value="Retrovirus_Pol_polyprotein"/>
</dbReference>
<dbReference type="PANTHER" id="PTHR37984">
    <property type="entry name" value="PROTEIN CBG26694"/>
    <property type="match status" value="1"/>
</dbReference>
<feature type="transmembrane region" description="Helical" evidence="2">
    <location>
        <begin position="1355"/>
        <end position="1374"/>
    </location>
</feature>
<dbReference type="GeneID" id="115925100"/>
<keyword evidence="2" id="KW-1133">Transmembrane helix</keyword>
<evidence type="ECO:0000256" key="2">
    <source>
        <dbReference type="SAM" id="Phobius"/>
    </source>
</evidence>
<dbReference type="PANTHER" id="PTHR37984:SF7">
    <property type="entry name" value="INTEGRASE CATALYTIC DOMAIN-CONTAINING PROTEIN"/>
    <property type="match status" value="1"/>
</dbReference>
<dbReference type="GO" id="GO:0008270">
    <property type="term" value="F:zinc ion binding"/>
    <property type="evidence" value="ECO:0007669"/>
    <property type="project" value="InterPro"/>
</dbReference>
<dbReference type="KEGG" id="spu:115925100"/>
<dbReference type="Gene3D" id="4.10.60.10">
    <property type="entry name" value="Zinc finger, CCHC-type"/>
    <property type="match status" value="1"/>
</dbReference>
<dbReference type="FunFam" id="3.10.20.370:FF:000001">
    <property type="entry name" value="Retrovirus-related Pol polyprotein from transposon 17.6-like protein"/>
    <property type="match status" value="1"/>
</dbReference>
<dbReference type="Gene3D" id="3.30.70.270">
    <property type="match status" value="2"/>
</dbReference>
<dbReference type="CDD" id="cd09274">
    <property type="entry name" value="RNase_HI_RT_Ty3"/>
    <property type="match status" value="1"/>
</dbReference>
<dbReference type="SUPFAM" id="SSF56672">
    <property type="entry name" value="DNA/RNA polymerases"/>
    <property type="match status" value="1"/>
</dbReference>
<dbReference type="InterPro" id="IPR041577">
    <property type="entry name" value="RT_RNaseH_2"/>
</dbReference>
<dbReference type="SMART" id="SM00343">
    <property type="entry name" value="ZnF_C2HC"/>
    <property type="match status" value="2"/>
</dbReference>
<name>A0A7M7P0S0_STRPU</name>
<sequence length="1481" mass="168432">MARYPEMKWDPQCGLAEEFTLFQQRMELCLLDNEITDTTKQATKIKIALGNEGLRRINASSLSVEDQKDPGKLWALIEGQLNVKVNFRIHRLELMRYKQMSGETIDEFVNRCRSKAKECKFTEGELSERLIELVISSTQLESFQKDLLDKEKGFSIDKLLEEGRKYEAIQVGKQCLQTLHTIGSGNIDAVSHDSRQKCRNCGLSHLPKRCPAFADLCNSCGVKGHWAKMCRKTKEQVKPKIPPRRPPSQDRWSSQQRQPRNRQYRPTSFHSRNQRKVDEIGPDDTNQPDSGEREFHMIHISLNSIDSEETEAYASINIICPDLRGHHRLNAKVDTGASGNVLPLRTLKDMYRARWKDVIRPTTTRLSAYGETPLRCLGTLMMSMMYEGSPWVVDQTWYVADVKGPVIVGLPTSRKLGIVTIHTVEQQMGLDSPNDLPPIRSAKDLQAAYPDQFDQIGNFSGKATLHLKKDATPSIDAPRKCSIHLRDKLKKELDQMESNGIIRKVTHHTDWCSSLTTALKKDGSLRVCLDPKRLNQNLKRCPHKIPTLEELNPAFSQAKYFSKLDAKAGYWSVHLDEESQELTTFRSPFGRYCFRRLPFGLSVSQDIFQQRMDTILAQAPGCEGIADDIAVFGKTEQEHDDNLWRLMGVAQKEGLVFNSTKCVIKARSINFFGSLYTDKGIQPDPSKLEDVREMPTPQNKDDLQRVLGMMTYLSPYISNYAEKSAILRDLLRKDVPFTWQEDHEECFQRLKSDISEGKCLRYYNPSVPTVLEVDASLKGLGACLLQNERPVAFASKSLSDAQSNYSNIERETLALVFGITRFHSYLFGNQFTVYTDHKPLETICRKPLGSAPPRLQRLLVKIQGYDCDILYKPGSQMTLPDTLSRLPNPRKRGDVIVELHVDEVMELEENHDNDLASFTPMKQTQLQRETASDPNLKQLSRIIHDGWPDVIKQVPSSSRIHWSYREELGVANGIIFKGRQVLIPSTLQSDILEQLHTSHMGIERTRRLARDTVYWPGINKDIENLVKTCPACQENQDRQQREPLQPHEVPMTPWTKVATDLFFLDGTEYLLITDYHSKFPVIRKMHSTTSASVATVMKETFSLLGVPSEVISDNGPQFIGKAFKDMCESWNIKHTTSSPRYPRSNGLAERMVRTIKSMIKKCKQTGQDVQKALLHLRATPQSDLPSPAEMMFGRQMKTTLPGRHDHDRQMSDVHDQLQRRRDVMKTDHDRHAGRVLSLLKVGQKVRTLHPDDNTWLPAEVSRVCPEPRSYEVTTPNGRVLRRNRSHLREMPIQIETATAPTPGTEHLPREDGDNCTTPAGTQDFDGSIPRSDSFAYVTRYGRKVLTGSASYFSTLFIYSADFVSVINILLAAVHQFITIRVDPFGAHGIITTPRIIAACVTTWLLCIPIAYPIWIMKDLFAFYISAVSTDVVLLLITGLFYLFVYTTVSKGPPGVKFSEQRKLENRKHRNYVKLAGILVAT</sequence>
<dbReference type="Pfam" id="PF00665">
    <property type="entry name" value="rve"/>
    <property type="match status" value="1"/>
</dbReference>
<protein>
    <recommendedName>
        <fullName evidence="7">Reverse transcriptase</fullName>
    </recommendedName>
</protein>
<dbReference type="PROSITE" id="PS50994">
    <property type="entry name" value="INTEGRASE"/>
    <property type="match status" value="1"/>
</dbReference>
<dbReference type="CDD" id="cd05481">
    <property type="entry name" value="retropepsin_like_LTR_1"/>
    <property type="match status" value="1"/>
</dbReference>
<dbReference type="SUPFAM" id="SSF53098">
    <property type="entry name" value="Ribonuclease H-like"/>
    <property type="match status" value="1"/>
</dbReference>
<reference evidence="5" key="2">
    <citation type="submission" date="2021-01" db="UniProtKB">
        <authorList>
            <consortium name="EnsemblMetazoa"/>
        </authorList>
    </citation>
    <scope>IDENTIFICATION</scope>
</reference>
<dbReference type="FunFam" id="1.10.340.70:FF:000003">
    <property type="entry name" value="Protein CBG25708"/>
    <property type="match status" value="1"/>
</dbReference>
<dbReference type="InterPro" id="IPR001878">
    <property type="entry name" value="Znf_CCHC"/>
</dbReference>
<dbReference type="Gene3D" id="3.10.20.370">
    <property type="match status" value="1"/>
</dbReference>
<dbReference type="InterPro" id="IPR001584">
    <property type="entry name" value="Integrase_cat-core"/>
</dbReference>
<dbReference type="Proteomes" id="UP000007110">
    <property type="component" value="Unassembled WGS sequence"/>
</dbReference>
<dbReference type="GO" id="GO:0003676">
    <property type="term" value="F:nucleic acid binding"/>
    <property type="evidence" value="ECO:0007669"/>
    <property type="project" value="InterPro"/>
</dbReference>
<evidence type="ECO:0008006" key="7">
    <source>
        <dbReference type="Google" id="ProtNLM"/>
    </source>
</evidence>
<dbReference type="Gene3D" id="1.10.340.70">
    <property type="match status" value="1"/>
</dbReference>
<dbReference type="PROSITE" id="PS50878">
    <property type="entry name" value="RT_POL"/>
    <property type="match status" value="1"/>
</dbReference>
<dbReference type="OMA" id="IAYPIWI"/>
<dbReference type="OrthoDB" id="775972at2759"/>
<evidence type="ECO:0000256" key="1">
    <source>
        <dbReference type="SAM" id="MobiDB-lite"/>
    </source>
</evidence>
<evidence type="ECO:0000259" key="4">
    <source>
        <dbReference type="PROSITE" id="PS50994"/>
    </source>
</evidence>
<dbReference type="Gene3D" id="3.10.10.10">
    <property type="entry name" value="HIV Type 1 Reverse Transcriptase, subunit A, domain 1"/>
    <property type="match status" value="1"/>
</dbReference>
<feature type="transmembrane region" description="Helical" evidence="2">
    <location>
        <begin position="1395"/>
        <end position="1414"/>
    </location>
</feature>
<dbReference type="EnsemblMetazoa" id="XM_030988291">
    <property type="protein sequence ID" value="XP_030844151"/>
    <property type="gene ID" value="LOC115925100"/>
</dbReference>
<dbReference type="InterPro" id="IPR041588">
    <property type="entry name" value="Integrase_H2C2"/>
</dbReference>
<dbReference type="InterPro" id="IPR036397">
    <property type="entry name" value="RNaseH_sf"/>
</dbReference>
<organism evidence="5 6">
    <name type="scientific">Strongylocentrotus purpuratus</name>
    <name type="common">Purple sea urchin</name>
    <dbReference type="NCBI Taxonomy" id="7668"/>
    <lineage>
        <taxon>Eukaryota</taxon>
        <taxon>Metazoa</taxon>
        <taxon>Echinodermata</taxon>
        <taxon>Eleutherozoa</taxon>
        <taxon>Echinozoa</taxon>
        <taxon>Echinoidea</taxon>
        <taxon>Euechinoidea</taxon>
        <taxon>Echinacea</taxon>
        <taxon>Camarodonta</taxon>
        <taxon>Echinidea</taxon>
        <taxon>Strongylocentrotidae</taxon>
        <taxon>Strongylocentrotus</taxon>
    </lineage>
</organism>
<feature type="domain" description="Integrase catalytic" evidence="4">
    <location>
        <begin position="1049"/>
        <end position="1161"/>
    </location>
</feature>
<feature type="domain" description="Reverse transcriptase" evidence="3">
    <location>
        <begin position="499"/>
        <end position="676"/>
    </location>
</feature>
<dbReference type="FunFam" id="3.30.420.10:FF:000215">
    <property type="entry name" value="Polyprotein of viral origin, putative"/>
    <property type="match status" value="1"/>
</dbReference>
<keyword evidence="2" id="KW-0812">Transmembrane</keyword>
<evidence type="ECO:0000313" key="5">
    <source>
        <dbReference type="EnsemblMetazoa" id="XP_030844151"/>
    </source>
</evidence>
<dbReference type="FunFam" id="3.30.70.270:FF:000023">
    <property type="entry name" value="Pol"/>
    <property type="match status" value="1"/>
</dbReference>
<dbReference type="Pfam" id="PF17919">
    <property type="entry name" value="RT_RNaseH_2"/>
    <property type="match status" value="1"/>
</dbReference>
<dbReference type="Pfam" id="PF17921">
    <property type="entry name" value="Integrase_H2C2"/>
    <property type="match status" value="1"/>
</dbReference>
<keyword evidence="6" id="KW-1185">Reference proteome</keyword>
<dbReference type="Pfam" id="PF00078">
    <property type="entry name" value="RVT_1"/>
    <property type="match status" value="1"/>
</dbReference>
<dbReference type="RefSeq" id="XP_030844151.1">
    <property type="nucleotide sequence ID" value="XM_030988291.1"/>
</dbReference>
<dbReference type="InParanoid" id="A0A7M7P0S0"/>
<reference evidence="6" key="1">
    <citation type="submission" date="2015-02" db="EMBL/GenBank/DDBJ databases">
        <title>Genome sequencing for Strongylocentrotus purpuratus.</title>
        <authorList>
            <person name="Murali S."/>
            <person name="Liu Y."/>
            <person name="Vee V."/>
            <person name="English A."/>
            <person name="Wang M."/>
            <person name="Skinner E."/>
            <person name="Han Y."/>
            <person name="Muzny D.M."/>
            <person name="Worley K.C."/>
            <person name="Gibbs R.A."/>
        </authorList>
    </citation>
    <scope>NUCLEOTIDE SEQUENCE</scope>
</reference>
<proteinExistence type="predicted"/>
<evidence type="ECO:0000259" key="3">
    <source>
        <dbReference type="PROSITE" id="PS50878"/>
    </source>
</evidence>
<feature type="transmembrane region" description="Helical" evidence="2">
    <location>
        <begin position="1420"/>
        <end position="1444"/>
    </location>
</feature>
<dbReference type="CDD" id="cd01647">
    <property type="entry name" value="RT_LTR"/>
    <property type="match status" value="1"/>
</dbReference>
<feature type="region of interest" description="Disordered" evidence="1">
    <location>
        <begin position="233"/>
        <end position="291"/>
    </location>
</feature>
<dbReference type="InterPro" id="IPR000477">
    <property type="entry name" value="RT_dom"/>
</dbReference>
<dbReference type="InterPro" id="IPR043128">
    <property type="entry name" value="Rev_trsase/Diguanyl_cyclase"/>
</dbReference>
<dbReference type="InterPro" id="IPR012337">
    <property type="entry name" value="RNaseH-like_sf"/>
</dbReference>
<accession>A0A7M7P0S0</accession>
<dbReference type="Gene3D" id="3.30.420.10">
    <property type="entry name" value="Ribonuclease H-like superfamily/Ribonuclease H"/>
    <property type="match status" value="1"/>
</dbReference>
<evidence type="ECO:0000313" key="6">
    <source>
        <dbReference type="Proteomes" id="UP000007110"/>
    </source>
</evidence>